<keyword evidence="4" id="KW-0378">Hydrolase</keyword>
<dbReference type="Pfam" id="PF00246">
    <property type="entry name" value="Peptidase_M14"/>
    <property type="match status" value="1"/>
</dbReference>
<comment type="caution">
    <text evidence="10">The sequence shown here is derived from an EMBL/GenBank/DDBJ whole genome shotgun (WGS) entry which is preliminary data.</text>
</comment>
<dbReference type="FunCoup" id="A0A7X0JYZ5">
    <property type="interactions" value="4"/>
</dbReference>
<protein>
    <recommendedName>
        <fullName evidence="9">Peptidase M14 domain-containing protein</fullName>
    </recommendedName>
</protein>
<dbReference type="Gene3D" id="3.40.630.10">
    <property type="entry name" value="Zn peptidases"/>
    <property type="match status" value="1"/>
</dbReference>
<keyword evidence="6" id="KW-0482">Metalloprotease</keyword>
<keyword evidence="3" id="KW-0645">Protease</keyword>
<dbReference type="SMART" id="SM00631">
    <property type="entry name" value="Zn_pept"/>
    <property type="match status" value="1"/>
</dbReference>
<dbReference type="Proteomes" id="UP000528457">
    <property type="component" value="Unassembled WGS sequence"/>
</dbReference>
<reference evidence="10 11" key="1">
    <citation type="submission" date="2020-08" db="EMBL/GenBank/DDBJ databases">
        <title>Genomic Encyclopedia of Type Strains, Phase IV (KMG-IV): sequencing the most valuable type-strain genomes for metagenomic binning, comparative biology and taxonomic classification.</title>
        <authorList>
            <person name="Goeker M."/>
        </authorList>
    </citation>
    <scope>NUCLEOTIDE SEQUENCE [LARGE SCALE GENOMIC DNA]</scope>
    <source>
        <strain evidence="10 11">DSM 22368</strain>
    </source>
</reference>
<dbReference type="GO" id="GO:0008270">
    <property type="term" value="F:zinc ion binding"/>
    <property type="evidence" value="ECO:0007669"/>
    <property type="project" value="InterPro"/>
</dbReference>
<dbReference type="RefSeq" id="WP_166843173.1">
    <property type="nucleotide sequence ID" value="NZ_JAAONY010000005.1"/>
</dbReference>
<comment type="caution">
    <text evidence="7">Lacks conserved residue(s) required for the propagation of feature annotation.</text>
</comment>
<keyword evidence="8" id="KW-0732">Signal</keyword>
<keyword evidence="11" id="KW-1185">Reference proteome</keyword>
<evidence type="ECO:0000313" key="11">
    <source>
        <dbReference type="Proteomes" id="UP000528457"/>
    </source>
</evidence>
<dbReference type="GO" id="GO:0005615">
    <property type="term" value="C:extracellular space"/>
    <property type="evidence" value="ECO:0007669"/>
    <property type="project" value="TreeGrafter"/>
</dbReference>
<evidence type="ECO:0000256" key="7">
    <source>
        <dbReference type="PROSITE-ProRule" id="PRU01379"/>
    </source>
</evidence>
<dbReference type="GO" id="GO:0006508">
    <property type="term" value="P:proteolysis"/>
    <property type="evidence" value="ECO:0007669"/>
    <property type="project" value="UniProtKB-KW"/>
</dbReference>
<evidence type="ECO:0000313" key="10">
    <source>
        <dbReference type="EMBL" id="MBB6523881.1"/>
    </source>
</evidence>
<keyword evidence="5" id="KW-0862">Zinc</keyword>
<evidence type="ECO:0000256" key="3">
    <source>
        <dbReference type="ARBA" id="ARBA00022670"/>
    </source>
</evidence>
<feature type="chain" id="PRO_5031089232" description="Peptidase M14 domain-containing protein" evidence="8">
    <location>
        <begin position="28"/>
        <end position="312"/>
    </location>
</feature>
<feature type="signal peptide" evidence="8">
    <location>
        <begin position="1"/>
        <end position="27"/>
    </location>
</feature>
<dbReference type="InterPro" id="IPR000834">
    <property type="entry name" value="Peptidase_M14"/>
</dbReference>
<dbReference type="PANTHER" id="PTHR11705">
    <property type="entry name" value="PROTEASE FAMILY M14 CARBOXYPEPTIDASE A,B"/>
    <property type="match status" value="1"/>
</dbReference>
<gene>
    <name evidence="10" type="ORF">HNR48_004198</name>
</gene>
<dbReference type="GO" id="GO:0004181">
    <property type="term" value="F:metallocarboxypeptidase activity"/>
    <property type="evidence" value="ECO:0007669"/>
    <property type="project" value="InterPro"/>
</dbReference>
<evidence type="ECO:0000256" key="6">
    <source>
        <dbReference type="ARBA" id="ARBA00023049"/>
    </source>
</evidence>
<dbReference type="AlphaFoldDB" id="A0A7X0JYZ5"/>
<evidence type="ECO:0000259" key="9">
    <source>
        <dbReference type="PROSITE" id="PS52035"/>
    </source>
</evidence>
<feature type="domain" description="Peptidase M14" evidence="9">
    <location>
        <begin position="39"/>
        <end position="312"/>
    </location>
</feature>
<dbReference type="InParanoid" id="A0A7X0JYZ5"/>
<dbReference type="PROSITE" id="PS52035">
    <property type="entry name" value="PEPTIDASE_M14"/>
    <property type="match status" value="1"/>
</dbReference>
<sequence>MYQPLKPWISKLCALSLSLIVSQAAFSQDQEEATPPEQPKLSVNELCHAIGNKLGSVSIKECEQQQLVASGHHSQKGYPLSMRHYGPKPNRTPKGRIILMGGIHGDEYASVSVLFKWMNTLNKHHSGLFDWKVIPLANPDGLLRRKSQRQNDNGVDLNRNFPTPDWDEKAMDYWQNRTFKNKRRYPGPYAASEIETKWLLELIKEFEPDAIISVHAPHKLIDFDGPHKPPQKLGKLQLHRLGTYPGSLGNYGGSVLDVPILTVELPFAGIMPSQGEISTMWTDLVRWLVREVPKQKKRRMAKTETSEDSSGE</sequence>
<name>A0A7X0JYZ5_9GAMM</name>
<accession>A0A7X0JYZ5</accession>
<evidence type="ECO:0000256" key="8">
    <source>
        <dbReference type="SAM" id="SignalP"/>
    </source>
</evidence>
<organism evidence="10 11">
    <name type="scientific">Pseudoteredinibacter isoporae</name>
    <dbReference type="NCBI Taxonomy" id="570281"/>
    <lineage>
        <taxon>Bacteria</taxon>
        <taxon>Pseudomonadati</taxon>
        <taxon>Pseudomonadota</taxon>
        <taxon>Gammaproteobacteria</taxon>
        <taxon>Cellvibrionales</taxon>
        <taxon>Cellvibrionaceae</taxon>
        <taxon>Pseudoteredinibacter</taxon>
    </lineage>
</organism>
<dbReference type="SUPFAM" id="SSF53187">
    <property type="entry name" value="Zn-dependent exopeptidases"/>
    <property type="match status" value="1"/>
</dbReference>
<dbReference type="PANTHER" id="PTHR11705:SF143">
    <property type="entry name" value="SLL0236 PROTEIN"/>
    <property type="match status" value="1"/>
</dbReference>
<comment type="similarity">
    <text evidence="2 7">Belongs to the peptidase M14 family.</text>
</comment>
<evidence type="ECO:0000256" key="2">
    <source>
        <dbReference type="ARBA" id="ARBA00005988"/>
    </source>
</evidence>
<evidence type="ECO:0000256" key="4">
    <source>
        <dbReference type="ARBA" id="ARBA00022801"/>
    </source>
</evidence>
<evidence type="ECO:0000256" key="5">
    <source>
        <dbReference type="ARBA" id="ARBA00022833"/>
    </source>
</evidence>
<dbReference type="EMBL" id="JACHHT010000006">
    <property type="protein sequence ID" value="MBB6523881.1"/>
    <property type="molecule type" value="Genomic_DNA"/>
</dbReference>
<comment type="cofactor">
    <cofactor evidence="1">
        <name>Zn(2+)</name>
        <dbReference type="ChEBI" id="CHEBI:29105"/>
    </cofactor>
</comment>
<proteinExistence type="inferred from homology"/>
<evidence type="ECO:0000256" key="1">
    <source>
        <dbReference type="ARBA" id="ARBA00001947"/>
    </source>
</evidence>